<comment type="caution">
    <text evidence="3">The sequence shown here is derived from an EMBL/GenBank/DDBJ whole genome shotgun (WGS) entry which is preliminary data.</text>
</comment>
<dbReference type="InterPro" id="IPR002182">
    <property type="entry name" value="NB-ARC"/>
</dbReference>
<sequence>MTTEEALNIADRAISALTGKFLTDLQSDLLKASWKNQTYEDFAETHGYCLDYVKKDVGSQLWRLLSEGLGEKVTKKNFRQALERHKELQKFVNSQEKEKRCDLGDSPDTSVFYGTEEELGTLKNWVLQYRCRLIAIVGVGGIGKTALAGQLMEQVKDKFEYVIWRSLRHTIVQKNIVGELVYFLSDKQDRNTKSESLLQHLRSSRCLVILDRFETILEPGKLTGEYSQGYEEYGELLKLIGETNHQSCFILTSREKPFEISDLEGQKSSVRSLHLKGSLETAQALIEQEELSGSEEEKQELCWNYGCNPKALKISSTSINDLFDGKVADFLEQDTIVLNGIRRLLDSQFARLSSLEQIIMYWLAIHRSWISIPELAKDITPVVHQTKILKAIESLHRRSLVEKRSSKYTQQLMVMDYTKERLIEGITNESIDQKISLFSNDTLLKKAFKDYVAKIL</sequence>
<dbReference type="OrthoDB" id="441260at2"/>
<evidence type="ECO:0000259" key="1">
    <source>
        <dbReference type="Pfam" id="PF00931"/>
    </source>
</evidence>
<dbReference type="InterPro" id="IPR027417">
    <property type="entry name" value="P-loop_NTPase"/>
</dbReference>
<dbReference type="RefSeq" id="WP_027846527.1">
    <property type="nucleotide sequence ID" value="NZ_LMTZ01000043.1"/>
</dbReference>
<dbReference type="GO" id="GO:0043531">
    <property type="term" value="F:ADP binding"/>
    <property type="evidence" value="ECO:0007669"/>
    <property type="project" value="InterPro"/>
</dbReference>
<dbReference type="Pfam" id="PF26355">
    <property type="entry name" value="HTH_VMAP-M9"/>
    <property type="match status" value="1"/>
</dbReference>
<dbReference type="EMBL" id="LMTZ01000044">
    <property type="protein sequence ID" value="KST68884.1"/>
    <property type="molecule type" value="Genomic_DNA"/>
</dbReference>
<gene>
    <name evidence="3" type="ORF">BC008_02080</name>
    <name evidence="4" type="ORF">BC008_02175</name>
</gene>
<dbReference type="Proteomes" id="UP000053372">
    <property type="component" value="Unassembled WGS sequence"/>
</dbReference>
<dbReference type="AlphaFoldDB" id="A0A0V7ZW66"/>
<dbReference type="InterPro" id="IPR058651">
    <property type="entry name" value="HTH_VMAP-M9"/>
</dbReference>
<dbReference type="SUPFAM" id="SSF52540">
    <property type="entry name" value="P-loop containing nucleoside triphosphate hydrolases"/>
    <property type="match status" value="1"/>
</dbReference>
<dbReference type="Pfam" id="PF00931">
    <property type="entry name" value="NB-ARC"/>
    <property type="match status" value="1"/>
</dbReference>
<proteinExistence type="predicted"/>
<evidence type="ECO:0000259" key="2">
    <source>
        <dbReference type="Pfam" id="PF26355"/>
    </source>
</evidence>
<evidence type="ECO:0000313" key="5">
    <source>
        <dbReference type="Proteomes" id="UP000053372"/>
    </source>
</evidence>
<dbReference type="PANTHER" id="PTHR36766">
    <property type="entry name" value="PLANT BROAD-SPECTRUM MILDEW RESISTANCE PROTEIN RPW8"/>
    <property type="match status" value="1"/>
</dbReference>
<dbReference type="PANTHER" id="PTHR36766:SF30">
    <property type="entry name" value="TIR-NBS TYPE DISEASE RESISTANCE PROTEIN-RELATED"/>
    <property type="match status" value="1"/>
</dbReference>
<reference evidence="3 5" key="1">
    <citation type="journal article" date="2015" name="Genome Announc.">
        <title>Draft Genome of the Euendolithic (true boring) Cyanobacterium Mastigocoleus testarum strain BC008.</title>
        <authorList>
            <person name="Guida B.S."/>
            <person name="Garcia-Pichel F."/>
        </authorList>
    </citation>
    <scope>NUCLEOTIDE SEQUENCE [LARGE SCALE GENOMIC DNA]</scope>
    <source>
        <strain evidence="3 5">BC008</strain>
    </source>
</reference>
<accession>A0A0V7ZW66</accession>
<name>A0A0V7ZW66_9CYAN</name>
<organism evidence="3 5">
    <name type="scientific">Mastigocoleus testarum BC008</name>
    <dbReference type="NCBI Taxonomy" id="371196"/>
    <lineage>
        <taxon>Bacteria</taxon>
        <taxon>Bacillati</taxon>
        <taxon>Cyanobacteriota</taxon>
        <taxon>Cyanophyceae</taxon>
        <taxon>Nostocales</taxon>
        <taxon>Hapalosiphonaceae</taxon>
        <taxon>Mastigocoleus</taxon>
    </lineage>
</organism>
<dbReference type="EMBL" id="LMTZ01000043">
    <property type="protein sequence ID" value="KST68903.1"/>
    <property type="molecule type" value="Genomic_DNA"/>
</dbReference>
<dbReference type="Gene3D" id="3.40.50.300">
    <property type="entry name" value="P-loop containing nucleotide triphosphate hydrolases"/>
    <property type="match status" value="1"/>
</dbReference>
<protein>
    <submittedName>
        <fullName evidence="3">Uncharacterized protein</fullName>
    </submittedName>
</protein>
<keyword evidence="5" id="KW-1185">Reference proteome</keyword>
<feature type="domain" description="NB-ARC" evidence="1">
    <location>
        <begin position="117"/>
        <end position="211"/>
    </location>
</feature>
<feature type="domain" description="vWA-MoxR associated protein N-terminal HTH" evidence="2">
    <location>
        <begin position="1"/>
        <end position="85"/>
    </location>
</feature>
<evidence type="ECO:0000313" key="4">
    <source>
        <dbReference type="EMBL" id="KST68903.1"/>
    </source>
</evidence>
<evidence type="ECO:0000313" key="3">
    <source>
        <dbReference type="EMBL" id="KST68884.1"/>
    </source>
</evidence>